<sequence>LIWFEAALFLVAGTWIRLYFSEKFISKLPDLWRAKLYPLLLIIVLLIMFYVN</sequence>
<keyword evidence="1" id="KW-0472">Membrane</keyword>
<evidence type="ECO:0000256" key="1">
    <source>
        <dbReference type="SAM" id="Phobius"/>
    </source>
</evidence>
<comment type="caution">
    <text evidence="2">The sequence shown here is derived from an EMBL/GenBank/DDBJ whole genome shotgun (WGS) entry which is preliminary data.</text>
</comment>
<proteinExistence type="predicted"/>
<evidence type="ECO:0000313" key="2">
    <source>
        <dbReference type="EMBL" id="MVM92080.1"/>
    </source>
</evidence>
<feature type="transmembrane region" description="Helical" evidence="1">
    <location>
        <begin position="34"/>
        <end position="51"/>
    </location>
</feature>
<keyword evidence="1" id="KW-0812">Transmembrane</keyword>
<evidence type="ECO:0000313" key="3">
    <source>
        <dbReference type="Proteomes" id="UP000439424"/>
    </source>
</evidence>
<protein>
    <submittedName>
        <fullName evidence="2">Sulfite exporter TauE/SafE family protein</fullName>
    </submittedName>
</protein>
<dbReference type="EMBL" id="WPIP01000072">
    <property type="protein sequence ID" value="MVM92080.1"/>
    <property type="molecule type" value="Genomic_DNA"/>
</dbReference>
<organism evidence="2 3">
    <name type="scientific">Acinetobacter baumannii</name>
    <dbReference type="NCBI Taxonomy" id="470"/>
    <lineage>
        <taxon>Bacteria</taxon>
        <taxon>Pseudomonadati</taxon>
        <taxon>Pseudomonadota</taxon>
        <taxon>Gammaproteobacteria</taxon>
        <taxon>Moraxellales</taxon>
        <taxon>Moraxellaceae</taxon>
        <taxon>Acinetobacter</taxon>
        <taxon>Acinetobacter calcoaceticus/baumannii complex</taxon>
    </lineage>
</organism>
<dbReference type="AlphaFoldDB" id="A0A6I4HMP5"/>
<feature type="transmembrane region" description="Helical" evidence="1">
    <location>
        <begin position="6"/>
        <end position="22"/>
    </location>
</feature>
<accession>A0A6I4HMP5</accession>
<name>A0A6I4HMP5_ACIBA</name>
<reference evidence="2 3" key="1">
    <citation type="submission" date="2019-11" db="EMBL/GenBank/DDBJ databases">
        <title>Multidrug-resistant Acinetobacter baumannii moving toward extensively drug-resistant over fifteen years in South of Brazil.</title>
        <authorList>
            <person name="Fedrigo N.H."/>
            <person name="Cerdeira L."/>
            <person name="Fuga B."/>
            <person name="Marini P.V.B."/>
            <person name="Shinohara D.R."/>
            <person name="Carrara-Marroni F.E."/>
            <person name="Lincopan N."/>
            <person name="Tognim M.C.B."/>
        </authorList>
    </citation>
    <scope>NUCLEOTIDE SEQUENCE [LARGE SCALE GENOMIC DNA]</scope>
    <source>
        <strain evidence="2 3">Ac576</strain>
    </source>
</reference>
<feature type="non-terminal residue" evidence="2">
    <location>
        <position position="1"/>
    </location>
</feature>
<keyword evidence="1" id="KW-1133">Transmembrane helix</keyword>
<gene>
    <name evidence="2" type="ORF">GNY86_11170</name>
</gene>
<dbReference type="Proteomes" id="UP000439424">
    <property type="component" value="Unassembled WGS sequence"/>
</dbReference>